<dbReference type="EMBL" id="CP146275">
    <property type="protein sequence ID" value="WWT32170.1"/>
    <property type="molecule type" value="Genomic_DNA"/>
</dbReference>
<keyword evidence="4 9" id="KW-0963">Cytoplasm</keyword>
<evidence type="ECO:0000313" key="10">
    <source>
        <dbReference type="EMBL" id="WWT32170.1"/>
    </source>
</evidence>
<comment type="catalytic activity">
    <reaction evidence="8 9">
        <text>D-sedoheptulose 7-phosphate + D-glyceraldehyde 3-phosphate = D-erythrose 4-phosphate + beta-D-fructose 6-phosphate</text>
        <dbReference type="Rhea" id="RHEA:17053"/>
        <dbReference type="ChEBI" id="CHEBI:16897"/>
        <dbReference type="ChEBI" id="CHEBI:57483"/>
        <dbReference type="ChEBI" id="CHEBI:57634"/>
        <dbReference type="ChEBI" id="CHEBI:59776"/>
        <dbReference type="EC" id="2.2.1.2"/>
    </reaction>
</comment>
<evidence type="ECO:0000256" key="5">
    <source>
        <dbReference type="ARBA" id="ARBA00022679"/>
    </source>
</evidence>
<dbReference type="PANTHER" id="PTHR10683:SF40">
    <property type="entry name" value="FRUCTOSE-6-PHOSPHATE ALDOLASE 1-RELATED"/>
    <property type="match status" value="1"/>
</dbReference>
<sequence length="218" mass="23190">MKFFVDTADISEIRELHDAGLLDGVTTNPSLVAKSGRDFKEVVKEICDLLPGLPVSAEVAATDYDGMMAEADVLSKIADNVVIKVPLTLAGLKACKTLSDRGIKTNVTLCFSANQALLAAKVGATYISPFLGRLDDINLDGMQLIADIRVIYDNYGFDTQILAASIRSPNHVSDAALAGSDVATIPPGVLKKLADHPLTDKGLDAFVKDWKSTGQSII</sequence>
<dbReference type="PANTHER" id="PTHR10683">
    <property type="entry name" value="TRANSALDOLASE"/>
    <property type="match status" value="1"/>
</dbReference>
<evidence type="ECO:0000256" key="4">
    <source>
        <dbReference type="ARBA" id="ARBA00022490"/>
    </source>
</evidence>
<dbReference type="NCBIfam" id="TIGR00875">
    <property type="entry name" value="fsa_talC_mipB"/>
    <property type="match status" value="1"/>
</dbReference>
<dbReference type="CDD" id="cd00956">
    <property type="entry name" value="Transaldolase_FSA"/>
    <property type="match status" value="1"/>
</dbReference>
<dbReference type="PROSITE" id="PS00958">
    <property type="entry name" value="TRANSALDOLASE_2"/>
    <property type="match status" value="1"/>
</dbReference>
<evidence type="ECO:0000256" key="8">
    <source>
        <dbReference type="ARBA" id="ARBA00048810"/>
    </source>
</evidence>
<keyword evidence="6 9" id="KW-0570">Pentose shunt</keyword>
<evidence type="ECO:0000256" key="7">
    <source>
        <dbReference type="ARBA" id="ARBA00023270"/>
    </source>
</evidence>
<protein>
    <recommendedName>
        <fullName evidence="9">Probable transaldolase</fullName>
        <ecNumber evidence="9">2.2.1.2</ecNumber>
    </recommendedName>
</protein>
<dbReference type="InterPro" id="IPR001585">
    <property type="entry name" value="TAL/FSA"/>
</dbReference>
<organism evidence="10 11">
    <name type="scientific">Pelagibacterium nitratireducens</name>
    <dbReference type="NCBI Taxonomy" id="1046114"/>
    <lineage>
        <taxon>Bacteria</taxon>
        <taxon>Pseudomonadati</taxon>
        <taxon>Pseudomonadota</taxon>
        <taxon>Alphaproteobacteria</taxon>
        <taxon>Hyphomicrobiales</taxon>
        <taxon>Devosiaceae</taxon>
        <taxon>Pelagibacterium</taxon>
    </lineage>
</organism>
<dbReference type="InterPro" id="IPR013785">
    <property type="entry name" value="Aldolase_TIM"/>
</dbReference>
<evidence type="ECO:0000256" key="1">
    <source>
        <dbReference type="ARBA" id="ARBA00004496"/>
    </source>
</evidence>
<comment type="function">
    <text evidence="9">Transaldolase is important for the balance of metabolites in the pentose-phosphate pathway.</text>
</comment>
<reference evidence="10 11" key="1">
    <citation type="submission" date="2024-02" db="EMBL/GenBank/DDBJ databases">
        <title>Complete genome sequence of Pelagibacterium nitratireducens ZH15.</title>
        <authorList>
            <person name="Zhao L.H."/>
        </authorList>
    </citation>
    <scope>NUCLEOTIDE SEQUENCE [LARGE SCALE GENOMIC DNA]</scope>
    <source>
        <strain evidence="10 11">ZH15</strain>
    </source>
</reference>
<dbReference type="RefSeq" id="WP_338607633.1">
    <property type="nucleotide sequence ID" value="NZ_CP146275.1"/>
</dbReference>
<dbReference type="HAMAP" id="MF_00494">
    <property type="entry name" value="Transaldolase_3b"/>
    <property type="match status" value="1"/>
</dbReference>
<dbReference type="InterPro" id="IPR018225">
    <property type="entry name" value="Transaldolase_AS"/>
</dbReference>
<dbReference type="SUPFAM" id="SSF51569">
    <property type="entry name" value="Aldolase"/>
    <property type="match status" value="1"/>
</dbReference>
<dbReference type="Pfam" id="PF00923">
    <property type="entry name" value="TAL_FSA"/>
    <property type="match status" value="1"/>
</dbReference>
<dbReference type="InterPro" id="IPR022999">
    <property type="entry name" value="Transaldolase_3B"/>
</dbReference>
<dbReference type="InterPro" id="IPR033919">
    <property type="entry name" value="TSA/FSA_arc/bac"/>
</dbReference>
<dbReference type="InterPro" id="IPR004731">
    <property type="entry name" value="Transaldolase_3B/F6P_aldolase"/>
</dbReference>
<dbReference type="Gene3D" id="3.20.20.70">
    <property type="entry name" value="Aldolase class I"/>
    <property type="match status" value="1"/>
</dbReference>
<feature type="active site" description="Schiff-base intermediate with substrate" evidence="9">
    <location>
        <position position="84"/>
    </location>
</feature>
<comment type="pathway">
    <text evidence="2 9">Carbohydrate degradation; pentose phosphate pathway; D-glyceraldehyde 3-phosphate and beta-D-fructose 6-phosphate from D-ribose 5-phosphate and D-xylulose 5-phosphate (non-oxidative stage): step 2/3.</text>
</comment>
<comment type="similarity">
    <text evidence="3 9">Belongs to the transaldolase family. Type 3B subfamily.</text>
</comment>
<evidence type="ECO:0000256" key="3">
    <source>
        <dbReference type="ARBA" id="ARBA00005740"/>
    </source>
</evidence>
<name>A0ABZ2I3N2_9HYPH</name>
<dbReference type="Proteomes" id="UP001369958">
    <property type="component" value="Chromosome"/>
</dbReference>
<evidence type="ECO:0000256" key="6">
    <source>
        <dbReference type="ARBA" id="ARBA00023126"/>
    </source>
</evidence>
<keyword evidence="7 9" id="KW-0704">Schiff base</keyword>
<accession>A0ABZ2I3N2</accession>
<keyword evidence="5 9" id="KW-0808">Transferase</keyword>
<keyword evidence="11" id="KW-1185">Reference proteome</keyword>
<proteinExistence type="inferred from homology"/>
<comment type="subcellular location">
    <subcellularLocation>
        <location evidence="1 9">Cytoplasm</location>
    </subcellularLocation>
</comment>
<gene>
    <name evidence="10" type="primary">fsa</name>
    <name evidence="9" type="synonym">tal</name>
    <name evidence="10" type="ORF">V6617_14305</name>
</gene>
<evidence type="ECO:0000256" key="2">
    <source>
        <dbReference type="ARBA" id="ARBA00004857"/>
    </source>
</evidence>
<evidence type="ECO:0000256" key="9">
    <source>
        <dbReference type="HAMAP-Rule" id="MF_00494"/>
    </source>
</evidence>
<dbReference type="PROSITE" id="PS01054">
    <property type="entry name" value="TRANSALDOLASE_1"/>
    <property type="match status" value="1"/>
</dbReference>
<evidence type="ECO:0000313" key="11">
    <source>
        <dbReference type="Proteomes" id="UP001369958"/>
    </source>
</evidence>
<dbReference type="EC" id="2.2.1.2" evidence="9"/>